<evidence type="ECO:0000256" key="1">
    <source>
        <dbReference type="ARBA" id="ARBA00008857"/>
    </source>
</evidence>
<gene>
    <name evidence="7" type="ORF">HW115_01710</name>
</gene>
<name>A0A851GI54_9BACT</name>
<dbReference type="InterPro" id="IPR011010">
    <property type="entry name" value="DNA_brk_join_enz"/>
</dbReference>
<evidence type="ECO:0000259" key="6">
    <source>
        <dbReference type="PROSITE" id="PS51900"/>
    </source>
</evidence>
<proteinExistence type="inferred from homology"/>
<accession>A0A851GI54</accession>
<keyword evidence="2" id="KW-0229">DNA integration</keyword>
<sequence length="429" mass="49352">MSESKTIEKIPLDGISEKGMTIKENTYKKNGKTYSNWIVQGWRENGKWQRRQFKEEAAAKLFKNDTERRFMSAGANQRLLSTSLDEMQLRHAEAAVAQLGSTYTLRDAVRFFLENHRAPDFTIPLLDGINKYLGELESTLRANSIRSRRSVLMQLEEFTGGVAVHEVTTEQIKAFLNGLRAKDGTKAKRKTWNNYRNDVNHFFSWACEEDLNTNRPWSFTNPCAKIPIFTAKQVAEQRAKPSTTSAARVKRSMSSLMNWREGSLMKFFALAYFAGIRPDGELQKLATREKELINLKTRTIHIPADISKTKEERNIDISENLMQWLKLCKDKPIVPTNFDRLCKRARRSMKLDRDETRHSFISYHVALNRSVGDAALQAGNSESIIKKHYLRLHTREEGEAFFSIVPDAERKRAVFSDQKPQKQGALKVI</sequence>
<dbReference type="InterPro" id="IPR013762">
    <property type="entry name" value="Integrase-like_cat_sf"/>
</dbReference>
<dbReference type="GO" id="GO:0006310">
    <property type="term" value="P:DNA recombination"/>
    <property type="evidence" value="ECO:0007669"/>
    <property type="project" value="UniProtKB-KW"/>
</dbReference>
<dbReference type="GO" id="GO:0015074">
    <property type="term" value="P:DNA integration"/>
    <property type="evidence" value="ECO:0007669"/>
    <property type="project" value="UniProtKB-KW"/>
</dbReference>
<keyword evidence="4" id="KW-0233">DNA recombination</keyword>
<protein>
    <submittedName>
        <fullName evidence="7">Phage integrase N-terminal SAM-like domain-containing protein</fullName>
    </submittedName>
</protein>
<dbReference type="RefSeq" id="WP_178930846.1">
    <property type="nucleotide sequence ID" value="NZ_JACBAZ010000001.1"/>
</dbReference>
<evidence type="ECO:0000256" key="5">
    <source>
        <dbReference type="PROSITE-ProRule" id="PRU01248"/>
    </source>
</evidence>
<dbReference type="EMBL" id="JACBAZ010000001">
    <property type="protein sequence ID" value="NWK54310.1"/>
    <property type="molecule type" value="Genomic_DNA"/>
</dbReference>
<dbReference type="InterPro" id="IPR044068">
    <property type="entry name" value="CB"/>
</dbReference>
<feature type="domain" description="Core-binding (CB)" evidence="6">
    <location>
        <begin position="123"/>
        <end position="207"/>
    </location>
</feature>
<evidence type="ECO:0000256" key="2">
    <source>
        <dbReference type="ARBA" id="ARBA00022908"/>
    </source>
</evidence>
<dbReference type="PANTHER" id="PTHR30349">
    <property type="entry name" value="PHAGE INTEGRASE-RELATED"/>
    <property type="match status" value="1"/>
</dbReference>
<dbReference type="InterPro" id="IPR010998">
    <property type="entry name" value="Integrase_recombinase_N"/>
</dbReference>
<evidence type="ECO:0000256" key="3">
    <source>
        <dbReference type="ARBA" id="ARBA00023125"/>
    </source>
</evidence>
<dbReference type="Gene3D" id="1.10.150.130">
    <property type="match status" value="1"/>
</dbReference>
<evidence type="ECO:0000313" key="7">
    <source>
        <dbReference type="EMBL" id="NWK54310.1"/>
    </source>
</evidence>
<keyword evidence="3 5" id="KW-0238">DNA-binding</keyword>
<keyword evidence="8" id="KW-1185">Reference proteome</keyword>
<comment type="similarity">
    <text evidence="1">Belongs to the 'phage' integrase family.</text>
</comment>
<dbReference type="AlphaFoldDB" id="A0A851GI54"/>
<evidence type="ECO:0000313" key="8">
    <source>
        <dbReference type="Proteomes" id="UP000557872"/>
    </source>
</evidence>
<evidence type="ECO:0000256" key="4">
    <source>
        <dbReference type="ARBA" id="ARBA00023172"/>
    </source>
</evidence>
<reference evidence="7 8" key="1">
    <citation type="submission" date="2020-07" db="EMBL/GenBank/DDBJ databases">
        <title>Roseicoccus Jingziensis gen. nov., sp. nov., isolated from coastal seawater.</title>
        <authorList>
            <person name="Feng X."/>
        </authorList>
    </citation>
    <scope>NUCLEOTIDE SEQUENCE [LARGE SCALE GENOMIC DNA]</scope>
    <source>
        <strain evidence="7 8">N1E253</strain>
    </source>
</reference>
<dbReference type="PROSITE" id="PS51900">
    <property type="entry name" value="CB"/>
    <property type="match status" value="1"/>
</dbReference>
<dbReference type="InterPro" id="IPR050090">
    <property type="entry name" value="Tyrosine_recombinase_XerCD"/>
</dbReference>
<dbReference type="SUPFAM" id="SSF56349">
    <property type="entry name" value="DNA breaking-rejoining enzymes"/>
    <property type="match status" value="1"/>
</dbReference>
<dbReference type="Proteomes" id="UP000557872">
    <property type="component" value="Unassembled WGS sequence"/>
</dbReference>
<dbReference type="GO" id="GO:0003677">
    <property type="term" value="F:DNA binding"/>
    <property type="evidence" value="ECO:0007669"/>
    <property type="project" value="UniProtKB-UniRule"/>
</dbReference>
<dbReference type="Gene3D" id="1.10.443.10">
    <property type="entry name" value="Intergrase catalytic core"/>
    <property type="match status" value="1"/>
</dbReference>
<dbReference type="PANTHER" id="PTHR30349:SF41">
    <property type="entry name" value="INTEGRASE_RECOMBINASE PROTEIN MJ0367-RELATED"/>
    <property type="match status" value="1"/>
</dbReference>
<comment type="caution">
    <text evidence="7">The sequence shown here is derived from an EMBL/GenBank/DDBJ whole genome shotgun (WGS) entry which is preliminary data.</text>
</comment>
<organism evidence="7 8">
    <name type="scientific">Oceaniferula marina</name>
    <dbReference type="NCBI Taxonomy" id="2748318"/>
    <lineage>
        <taxon>Bacteria</taxon>
        <taxon>Pseudomonadati</taxon>
        <taxon>Verrucomicrobiota</taxon>
        <taxon>Verrucomicrobiia</taxon>
        <taxon>Verrucomicrobiales</taxon>
        <taxon>Verrucomicrobiaceae</taxon>
        <taxon>Oceaniferula</taxon>
    </lineage>
</organism>